<dbReference type="AlphaFoldDB" id="A0A3M9MNS8"/>
<gene>
    <name evidence="1" type="ORF">EFB08_11845</name>
</gene>
<evidence type="ECO:0000313" key="2">
    <source>
        <dbReference type="Proteomes" id="UP000272117"/>
    </source>
</evidence>
<sequence>MIRKRILLASLLKPVSDTRLYEKIGQSLVKLPEFDVHIAGFQSKAPAASQSQRITAHPIFNFKRMSVQRFTAQVKFWRLLKELKPDLLLVATHELLPIGWWYCKQHNCKLVYDVQENYFLNLTTQKVYPGILGKAFGFGVRLLEKLLAPGVDHFFLAEKSYAQELPFLDNRYTVLQNKYLPPAACETPKRSLPVSLKEVQPLRLLFSGTISRLYGVLEAIEFTKQLRAWVPDAELIIIGYCADAAFLQELTSRIQELPFVQWIGGAHLVPHEEILTQEQVHHIGLLPYHPHPSTFNCIPTKLFEYMGNGLVVITQENPLWEEILKQTNAGFSHRFSENLTKNKVEVLLNSTYYHRGIPSEVFWQEEEQQTQVILKGLLKI</sequence>
<evidence type="ECO:0000313" key="1">
    <source>
        <dbReference type="EMBL" id="RNI26503.1"/>
    </source>
</evidence>
<dbReference type="RefSeq" id="WP_123127182.1">
    <property type="nucleotide sequence ID" value="NZ_RJJD01000007.1"/>
</dbReference>
<dbReference type="EMBL" id="RJJD01000007">
    <property type="protein sequence ID" value="RNI26503.1"/>
    <property type="molecule type" value="Genomic_DNA"/>
</dbReference>
<accession>A0A3M9MNS8</accession>
<name>A0A3M9MNS8_9BACT</name>
<dbReference type="Proteomes" id="UP000272117">
    <property type="component" value="Unassembled WGS sequence"/>
</dbReference>
<comment type="caution">
    <text evidence="1">The sequence shown here is derived from an EMBL/GenBank/DDBJ whole genome shotgun (WGS) entry which is preliminary data.</text>
</comment>
<dbReference type="GO" id="GO:0016740">
    <property type="term" value="F:transferase activity"/>
    <property type="evidence" value="ECO:0007669"/>
    <property type="project" value="UniProtKB-KW"/>
</dbReference>
<dbReference type="Gene3D" id="3.40.50.2000">
    <property type="entry name" value="Glycogen Phosphorylase B"/>
    <property type="match status" value="1"/>
</dbReference>
<organism evidence="1 2">
    <name type="scientific">Rufibacter latericius</name>
    <dbReference type="NCBI Taxonomy" id="2487040"/>
    <lineage>
        <taxon>Bacteria</taxon>
        <taxon>Pseudomonadati</taxon>
        <taxon>Bacteroidota</taxon>
        <taxon>Cytophagia</taxon>
        <taxon>Cytophagales</taxon>
        <taxon>Hymenobacteraceae</taxon>
        <taxon>Rufibacter</taxon>
    </lineage>
</organism>
<keyword evidence="2" id="KW-1185">Reference proteome</keyword>
<dbReference type="OrthoDB" id="925984at2"/>
<reference evidence="1 2" key="1">
    <citation type="submission" date="2018-11" db="EMBL/GenBank/DDBJ databases">
        <title>Rufibacter latericius sp. nov., isolated from water in Baiyang Lake.</title>
        <authorList>
            <person name="Yang Y."/>
        </authorList>
    </citation>
    <scope>NUCLEOTIDE SEQUENCE [LARGE SCALE GENOMIC DNA]</scope>
    <source>
        <strain evidence="1 2">R-22-1c-1</strain>
    </source>
</reference>
<keyword evidence="1" id="KW-0808">Transferase</keyword>
<protein>
    <submittedName>
        <fullName evidence="1">Glycosyltransferase</fullName>
    </submittedName>
</protein>
<dbReference type="SUPFAM" id="SSF53756">
    <property type="entry name" value="UDP-Glycosyltransferase/glycogen phosphorylase"/>
    <property type="match status" value="1"/>
</dbReference>
<proteinExistence type="predicted"/>